<dbReference type="SMART" id="SM00304">
    <property type="entry name" value="HAMP"/>
    <property type="match status" value="1"/>
</dbReference>
<comment type="caution">
    <text evidence="15">The sequence shown here is derived from an EMBL/GenBank/DDBJ whole genome shotgun (WGS) entry which is preliminary data.</text>
</comment>
<evidence type="ECO:0000313" key="16">
    <source>
        <dbReference type="Proteomes" id="UP000430519"/>
    </source>
</evidence>
<reference evidence="15 16" key="1">
    <citation type="submission" date="2019-11" db="EMBL/GenBank/DDBJ databases">
        <title>Genome sequence of Deinococcus xianganensis Y35, AI-2 producing algicidal bacterium, isolated from lake water.</title>
        <authorList>
            <person name="Li Y."/>
        </authorList>
    </citation>
    <scope>NUCLEOTIDE SEQUENCE [LARGE SCALE GENOMIC DNA]</scope>
    <source>
        <strain evidence="15 16">Y35</strain>
    </source>
</reference>
<dbReference type="InterPro" id="IPR050428">
    <property type="entry name" value="TCS_sensor_his_kinase"/>
</dbReference>
<comment type="catalytic activity">
    <reaction evidence="1">
        <text>ATP + protein L-histidine = ADP + protein N-phospho-L-histidine.</text>
        <dbReference type="EC" id="2.7.13.3"/>
    </reaction>
</comment>
<keyword evidence="10 12" id="KW-0472">Membrane</keyword>
<dbReference type="InterPro" id="IPR036097">
    <property type="entry name" value="HisK_dim/P_sf"/>
</dbReference>
<dbReference type="AlphaFoldDB" id="A0A6I4YMG6"/>
<feature type="coiled-coil region" evidence="11">
    <location>
        <begin position="136"/>
        <end position="163"/>
    </location>
</feature>
<dbReference type="Gene3D" id="3.30.565.10">
    <property type="entry name" value="Histidine kinase-like ATPase, C-terminal domain"/>
    <property type="match status" value="1"/>
</dbReference>
<dbReference type="InterPro" id="IPR003660">
    <property type="entry name" value="HAMP_dom"/>
</dbReference>
<gene>
    <name evidence="15" type="ORF">GLX28_20105</name>
</gene>
<dbReference type="SUPFAM" id="SSF47384">
    <property type="entry name" value="Homodimeric domain of signal transducing histidine kinase"/>
    <property type="match status" value="1"/>
</dbReference>
<evidence type="ECO:0000259" key="14">
    <source>
        <dbReference type="PROSITE" id="PS50885"/>
    </source>
</evidence>
<dbReference type="CDD" id="cd00075">
    <property type="entry name" value="HATPase"/>
    <property type="match status" value="1"/>
</dbReference>
<dbReference type="InterPro" id="IPR036890">
    <property type="entry name" value="HATPase_C_sf"/>
</dbReference>
<organism evidence="15 16">
    <name type="scientific">Deinococcus xianganensis</name>
    <dbReference type="NCBI Taxonomy" id="1507289"/>
    <lineage>
        <taxon>Bacteria</taxon>
        <taxon>Thermotogati</taxon>
        <taxon>Deinococcota</taxon>
        <taxon>Deinococci</taxon>
        <taxon>Deinococcales</taxon>
        <taxon>Deinococcaceae</taxon>
        <taxon>Deinococcus</taxon>
    </lineage>
</organism>
<dbReference type="EC" id="2.7.13.3" evidence="3"/>
<dbReference type="CDD" id="cd00082">
    <property type="entry name" value="HisKA"/>
    <property type="match status" value="1"/>
</dbReference>
<dbReference type="InterPro" id="IPR004358">
    <property type="entry name" value="Sig_transdc_His_kin-like_C"/>
</dbReference>
<evidence type="ECO:0000256" key="6">
    <source>
        <dbReference type="ARBA" id="ARBA00022692"/>
    </source>
</evidence>
<dbReference type="EMBL" id="WVHK01000151">
    <property type="protein sequence ID" value="MXV21928.1"/>
    <property type="molecule type" value="Genomic_DNA"/>
</dbReference>
<comment type="subcellular location">
    <subcellularLocation>
        <location evidence="2">Membrane</location>
        <topology evidence="2">Multi-pass membrane protein</topology>
    </subcellularLocation>
</comment>
<dbReference type="InterPro" id="IPR003594">
    <property type="entry name" value="HATPase_dom"/>
</dbReference>
<feature type="domain" description="Histidine kinase" evidence="13">
    <location>
        <begin position="163"/>
        <end position="374"/>
    </location>
</feature>
<evidence type="ECO:0000256" key="10">
    <source>
        <dbReference type="ARBA" id="ARBA00023136"/>
    </source>
</evidence>
<dbReference type="Proteomes" id="UP000430519">
    <property type="component" value="Unassembled WGS sequence"/>
</dbReference>
<evidence type="ECO:0000256" key="3">
    <source>
        <dbReference type="ARBA" id="ARBA00012438"/>
    </source>
</evidence>
<evidence type="ECO:0000256" key="4">
    <source>
        <dbReference type="ARBA" id="ARBA00022553"/>
    </source>
</evidence>
<dbReference type="SMART" id="SM00387">
    <property type="entry name" value="HATPase_c"/>
    <property type="match status" value="1"/>
</dbReference>
<keyword evidence="8 12" id="KW-1133">Transmembrane helix</keyword>
<dbReference type="SUPFAM" id="SSF158472">
    <property type="entry name" value="HAMP domain-like"/>
    <property type="match status" value="1"/>
</dbReference>
<dbReference type="RefSeq" id="WP_160982502.1">
    <property type="nucleotide sequence ID" value="NZ_WVHK01000151.1"/>
</dbReference>
<keyword evidence="5" id="KW-0808">Transferase</keyword>
<name>A0A6I4YMG6_9DEIO</name>
<keyword evidence="7" id="KW-0418">Kinase</keyword>
<dbReference type="GO" id="GO:0005886">
    <property type="term" value="C:plasma membrane"/>
    <property type="evidence" value="ECO:0007669"/>
    <property type="project" value="TreeGrafter"/>
</dbReference>
<evidence type="ECO:0000313" key="15">
    <source>
        <dbReference type="EMBL" id="MXV21928.1"/>
    </source>
</evidence>
<dbReference type="SUPFAM" id="SSF55874">
    <property type="entry name" value="ATPase domain of HSP90 chaperone/DNA topoisomerase II/histidine kinase"/>
    <property type="match status" value="1"/>
</dbReference>
<evidence type="ECO:0000259" key="13">
    <source>
        <dbReference type="PROSITE" id="PS50109"/>
    </source>
</evidence>
<dbReference type="CDD" id="cd06225">
    <property type="entry name" value="HAMP"/>
    <property type="match status" value="1"/>
</dbReference>
<protein>
    <recommendedName>
        <fullName evidence="3">histidine kinase</fullName>
        <ecNumber evidence="3">2.7.13.3</ecNumber>
    </recommendedName>
</protein>
<dbReference type="SMART" id="SM00388">
    <property type="entry name" value="HisKA"/>
    <property type="match status" value="1"/>
</dbReference>
<evidence type="ECO:0000256" key="8">
    <source>
        <dbReference type="ARBA" id="ARBA00022989"/>
    </source>
</evidence>
<dbReference type="GO" id="GO:0000155">
    <property type="term" value="F:phosphorelay sensor kinase activity"/>
    <property type="evidence" value="ECO:0007669"/>
    <property type="project" value="InterPro"/>
</dbReference>
<feature type="transmembrane region" description="Helical" evidence="12">
    <location>
        <begin position="12"/>
        <end position="37"/>
    </location>
</feature>
<dbReference type="PRINTS" id="PR00344">
    <property type="entry name" value="BCTRLSENSOR"/>
</dbReference>
<dbReference type="PANTHER" id="PTHR45436:SF15">
    <property type="entry name" value="SENSOR HISTIDINE KINASE CUSS"/>
    <property type="match status" value="1"/>
</dbReference>
<accession>A0A6I4YMG6</accession>
<evidence type="ECO:0000256" key="5">
    <source>
        <dbReference type="ARBA" id="ARBA00022679"/>
    </source>
</evidence>
<evidence type="ECO:0000256" key="2">
    <source>
        <dbReference type="ARBA" id="ARBA00004141"/>
    </source>
</evidence>
<evidence type="ECO:0000256" key="9">
    <source>
        <dbReference type="ARBA" id="ARBA00023012"/>
    </source>
</evidence>
<sequence length="381" mass="41317">MNTPPLSPLRRLWARLALLLTVTVLLTAVLQITLLSVTALQLSRSLPPEAQRALRAVVSAELTTVRLPLARYFQPAVLTALTLSTLFSLLLAFTVARRFSRPLEDVAATARRIASGDLAARVSLAPRAAGAGVSELGRLICDVNSMAEQLQRAERERRFESAAVAHELRTPITALHARVDCLVDGVYPLTTQEVARLRAPLALLGRLAEDLQTLTVADAGELRLLRAHGDLAALVREVVTDFQPLAGARSLTLDTRLPLEAPVFLDAARARQVLHNLLDNALRYARTRVTVRLTWEGNWRLEVSDDGPGVTPGSEAQLFARFYRAEESRARHLGGSGLGLAVARALTEAHGGHIGAETGESGGLRVITRWPAGQQVHNQEC</sequence>
<keyword evidence="9" id="KW-0902">Two-component regulatory system</keyword>
<feature type="transmembrane region" description="Helical" evidence="12">
    <location>
        <begin position="72"/>
        <end position="93"/>
    </location>
</feature>
<dbReference type="InterPro" id="IPR005467">
    <property type="entry name" value="His_kinase_dom"/>
</dbReference>
<dbReference type="PANTHER" id="PTHR45436">
    <property type="entry name" value="SENSOR HISTIDINE KINASE YKOH"/>
    <property type="match status" value="1"/>
</dbReference>
<dbReference type="Gene3D" id="1.10.287.130">
    <property type="match status" value="1"/>
</dbReference>
<dbReference type="PROSITE" id="PS50885">
    <property type="entry name" value="HAMP"/>
    <property type="match status" value="1"/>
</dbReference>
<proteinExistence type="predicted"/>
<dbReference type="PROSITE" id="PS50109">
    <property type="entry name" value="HIS_KIN"/>
    <property type="match status" value="1"/>
</dbReference>
<evidence type="ECO:0000256" key="11">
    <source>
        <dbReference type="SAM" id="Coils"/>
    </source>
</evidence>
<keyword evidence="6 12" id="KW-0812">Transmembrane</keyword>
<dbReference type="Pfam" id="PF02518">
    <property type="entry name" value="HATPase_c"/>
    <property type="match status" value="1"/>
</dbReference>
<keyword evidence="4" id="KW-0597">Phosphoprotein</keyword>
<keyword evidence="16" id="KW-1185">Reference proteome</keyword>
<evidence type="ECO:0000256" key="1">
    <source>
        <dbReference type="ARBA" id="ARBA00000085"/>
    </source>
</evidence>
<evidence type="ECO:0000256" key="12">
    <source>
        <dbReference type="SAM" id="Phobius"/>
    </source>
</evidence>
<dbReference type="InterPro" id="IPR003661">
    <property type="entry name" value="HisK_dim/P_dom"/>
</dbReference>
<dbReference type="Pfam" id="PF00672">
    <property type="entry name" value="HAMP"/>
    <property type="match status" value="1"/>
</dbReference>
<keyword evidence="11" id="KW-0175">Coiled coil</keyword>
<feature type="domain" description="HAMP" evidence="14">
    <location>
        <begin position="97"/>
        <end position="155"/>
    </location>
</feature>
<evidence type="ECO:0000256" key="7">
    <source>
        <dbReference type="ARBA" id="ARBA00022777"/>
    </source>
</evidence>